<dbReference type="EMBL" id="WTVS01000063">
    <property type="protein sequence ID" value="NMG00107.1"/>
    <property type="molecule type" value="Genomic_DNA"/>
</dbReference>
<dbReference type="InterPro" id="IPR050597">
    <property type="entry name" value="Cytochrome_c_Oxidase_Subunit"/>
</dbReference>
<comment type="caution">
    <text evidence="6">The sequence shown here is derived from an EMBL/GenBank/DDBJ whole genome shotgun (WGS) entry which is preliminary data.</text>
</comment>
<keyword evidence="7" id="KW-1185">Reference proteome</keyword>
<dbReference type="SUPFAM" id="SSF46626">
    <property type="entry name" value="Cytochrome c"/>
    <property type="match status" value="1"/>
</dbReference>
<dbReference type="PROSITE" id="PS51007">
    <property type="entry name" value="CYTC"/>
    <property type="match status" value="1"/>
</dbReference>
<dbReference type="Gene3D" id="1.10.760.10">
    <property type="entry name" value="Cytochrome c-like domain"/>
    <property type="match status" value="1"/>
</dbReference>
<dbReference type="InterPro" id="IPR036909">
    <property type="entry name" value="Cyt_c-like_dom_sf"/>
</dbReference>
<protein>
    <recommendedName>
        <fullName evidence="5">Cytochrome c domain-containing protein</fullName>
    </recommendedName>
</protein>
<keyword evidence="1 4" id="KW-0349">Heme</keyword>
<dbReference type="Proteomes" id="UP000634522">
    <property type="component" value="Unassembled WGS sequence"/>
</dbReference>
<dbReference type="RefSeq" id="WP_169142636.1">
    <property type="nucleotide sequence ID" value="NZ_WTVS01000063.1"/>
</dbReference>
<dbReference type="InterPro" id="IPR009056">
    <property type="entry name" value="Cyt_c-like_dom"/>
</dbReference>
<sequence>MRADTGERGWRYAAGSGVIAADPAVLDRGAALYASYCAFCHGVGVVSGGTVPDLRRLPAVFYDSFDAIVRGGLMEKAGMPRFDDALAADEVEAIRAYVIDKAHQDRELRATPAWQRELLEVWYEMKSWLIARLMAASSHSA</sequence>
<gene>
    <name evidence="6" type="ORF">GPA27_22265</name>
</gene>
<evidence type="ECO:0000256" key="3">
    <source>
        <dbReference type="ARBA" id="ARBA00023004"/>
    </source>
</evidence>
<evidence type="ECO:0000313" key="7">
    <source>
        <dbReference type="Proteomes" id="UP000634522"/>
    </source>
</evidence>
<name>A0ABX1NLA4_9RHOO</name>
<feature type="domain" description="Cytochrome c" evidence="5">
    <location>
        <begin position="24"/>
        <end position="102"/>
    </location>
</feature>
<reference evidence="6 7" key="1">
    <citation type="submission" date="2019-12" db="EMBL/GenBank/DDBJ databases">
        <title>Comparative genomics gives insights into the taxonomy of the Azoarcus-Aromatoleum group and reveals separate origins of nif in the plant-associated Azoarcus and non-plant-associated Aromatoleum sub-groups.</title>
        <authorList>
            <person name="Lafos M."/>
            <person name="Maluk M."/>
            <person name="Batista M."/>
            <person name="Junghare M."/>
            <person name="Carmona M."/>
            <person name="Faoro H."/>
            <person name="Cruz L.M."/>
            <person name="Battistoni F."/>
            <person name="De Souza E."/>
            <person name="Pedrosa F."/>
            <person name="Chen W.-M."/>
            <person name="Poole P.S."/>
            <person name="Dixon R.A."/>
            <person name="James E.K."/>
        </authorList>
    </citation>
    <scope>NUCLEOTIDE SEQUENCE [LARGE SCALE GENOMIC DNA]</scope>
    <source>
        <strain evidence="6 7">T</strain>
    </source>
</reference>
<proteinExistence type="predicted"/>
<evidence type="ECO:0000256" key="1">
    <source>
        <dbReference type="ARBA" id="ARBA00022617"/>
    </source>
</evidence>
<dbReference type="PANTHER" id="PTHR33751">
    <property type="entry name" value="CBB3-TYPE CYTOCHROME C OXIDASE SUBUNIT FIXP"/>
    <property type="match status" value="1"/>
</dbReference>
<evidence type="ECO:0000256" key="4">
    <source>
        <dbReference type="PROSITE-ProRule" id="PRU00433"/>
    </source>
</evidence>
<evidence type="ECO:0000256" key="2">
    <source>
        <dbReference type="ARBA" id="ARBA00022723"/>
    </source>
</evidence>
<evidence type="ECO:0000313" key="6">
    <source>
        <dbReference type="EMBL" id="NMG00107.1"/>
    </source>
</evidence>
<organism evidence="6 7">
    <name type="scientific">Aromatoleum toluolicum</name>
    <dbReference type="NCBI Taxonomy" id="90060"/>
    <lineage>
        <taxon>Bacteria</taxon>
        <taxon>Pseudomonadati</taxon>
        <taxon>Pseudomonadota</taxon>
        <taxon>Betaproteobacteria</taxon>
        <taxon>Rhodocyclales</taxon>
        <taxon>Rhodocyclaceae</taxon>
        <taxon>Aromatoleum</taxon>
    </lineage>
</organism>
<keyword evidence="2 4" id="KW-0479">Metal-binding</keyword>
<evidence type="ECO:0000259" key="5">
    <source>
        <dbReference type="PROSITE" id="PS51007"/>
    </source>
</evidence>
<dbReference type="Pfam" id="PF13442">
    <property type="entry name" value="Cytochrome_CBB3"/>
    <property type="match status" value="1"/>
</dbReference>
<dbReference type="PANTHER" id="PTHR33751:SF1">
    <property type="entry name" value="CBB3-TYPE CYTOCHROME C OXIDASE SUBUNIT FIXP"/>
    <property type="match status" value="1"/>
</dbReference>
<keyword evidence="3 4" id="KW-0408">Iron</keyword>
<accession>A0ABX1NLA4</accession>